<feature type="transmembrane region" description="Helical" evidence="7">
    <location>
        <begin position="136"/>
        <end position="158"/>
    </location>
</feature>
<dbReference type="PANTHER" id="PTHR33362">
    <property type="entry name" value="SIALIC ACID TRAP TRANSPORTER PERMEASE PROTEIN SIAT-RELATED"/>
    <property type="match status" value="1"/>
</dbReference>
<evidence type="ECO:0000259" key="8">
    <source>
        <dbReference type="Pfam" id="PF06808"/>
    </source>
</evidence>
<evidence type="ECO:0000313" key="9">
    <source>
        <dbReference type="EMBL" id="PXV68616.1"/>
    </source>
</evidence>
<dbReference type="Proteomes" id="UP000247389">
    <property type="component" value="Unassembled WGS sequence"/>
</dbReference>
<reference evidence="12 14" key="3">
    <citation type="submission" date="2019-03" db="EMBL/GenBank/DDBJ databases">
        <title>Subsurface microbial communities from deep shales in Ohio and West Virginia, USA.</title>
        <authorList>
            <person name="Wrighton K."/>
        </authorList>
    </citation>
    <scope>NUCLEOTIDE SEQUENCE [LARGE SCALE GENOMIC DNA]</scope>
    <source>
        <strain evidence="12 14">DSMZ 11287</strain>
        <strain evidence="9 13">MSL28</strain>
    </source>
</reference>
<evidence type="ECO:0000256" key="1">
    <source>
        <dbReference type="ARBA" id="ARBA00004429"/>
    </source>
</evidence>
<dbReference type="EMBL" id="FMYT01000006">
    <property type="protein sequence ID" value="SDC40809.1"/>
    <property type="molecule type" value="Genomic_DNA"/>
</dbReference>
<keyword evidence="6 7" id="KW-0472">Membrane</keyword>
<protein>
    <submittedName>
        <fullName evidence="10">TRAP transporter, DctM subunit</fullName>
    </submittedName>
    <submittedName>
        <fullName evidence="9">Tripartite ATP-independent transporter DctM subunit</fullName>
    </submittedName>
</protein>
<comment type="subcellular location">
    <subcellularLocation>
        <location evidence="1">Cell inner membrane</location>
        <topology evidence="1">Multi-pass membrane protein</topology>
    </subcellularLocation>
</comment>
<feature type="transmembrane region" description="Helical" evidence="7">
    <location>
        <begin position="170"/>
        <end position="194"/>
    </location>
</feature>
<evidence type="ECO:0000313" key="12">
    <source>
        <dbReference type="EMBL" id="TDX35900.1"/>
    </source>
</evidence>
<evidence type="ECO:0000313" key="13">
    <source>
        <dbReference type="Proteomes" id="UP000247389"/>
    </source>
</evidence>
<dbReference type="RefSeq" id="WP_110300761.1">
    <property type="nucleotide sequence ID" value="NZ_FMYT01000006.1"/>
</dbReference>
<keyword evidence="2" id="KW-1003">Cell membrane</keyword>
<dbReference type="InterPro" id="IPR004681">
    <property type="entry name" value="TRAP_DctM"/>
</dbReference>
<organism evidence="10 16">
    <name type="scientific">Halanaerobium congolense</name>
    <dbReference type="NCBI Taxonomy" id="54121"/>
    <lineage>
        <taxon>Bacteria</taxon>
        <taxon>Bacillati</taxon>
        <taxon>Bacillota</taxon>
        <taxon>Clostridia</taxon>
        <taxon>Halanaerobiales</taxon>
        <taxon>Halanaerobiaceae</taxon>
        <taxon>Halanaerobium</taxon>
    </lineage>
</organism>
<evidence type="ECO:0000313" key="11">
    <source>
        <dbReference type="EMBL" id="TDS30717.1"/>
    </source>
</evidence>
<evidence type="ECO:0000313" key="14">
    <source>
        <dbReference type="Proteomes" id="UP000295472"/>
    </source>
</evidence>
<dbReference type="GO" id="GO:0005886">
    <property type="term" value="C:plasma membrane"/>
    <property type="evidence" value="ECO:0007669"/>
    <property type="project" value="UniProtKB-SubCell"/>
</dbReference>
<reference evidence="11 15" key="2">
    <citation type="submission" date="2019-03" db="EMBL/GenBank/DDBJ databases">
        <title>Deep subsurface shale carbon reservoir microbial communities from Ohio and West Virginia, USA.</title>
        <authorList>
            <person name="Wrighton K."/>
        </authorList>
    </citation>
    <scope>NUCLEOTIDE SEQUENCE [LARGE SCALE GENOMIC DNA]</scope>
    <source>
        <strain evidence="11 15">UTICA-S4D12</strain>
    </source>
</reference>
<name>A0A1G6LC10_9FIRM</name>
<dbReference type="Proteomes" id="UP000324896">
    <property type="component" value="Unassembled WGS sequence"/>
</dbReference>
<sequence>MLGFGLIALFLFLMFIGVPIAFVIGIIAFLGISAAPYIPEVTVVMKMFNGLNSFVLLAVPLFILAANLMNSGEISKKLINFSIALVGHIRGGLAHANVLVSMIFAGISGASQADTAGIGKVLIPNMIDTGYDKETAVGVTAASSTIGVIIPPSIPMIIYAGLTNTSVSELFIAGIVPGVLSGLGMMIVIYILSLKRGYPKYERTNLKKILRLAKEAFPALMTPIIIIGGVITGWYTATEAAAFASLYTFVIGMFYYKTIKFKDLPGILEDTLTLSSLSLFALATASALGELMGYYQVSTIVQQFFTAHIQSTSVFMVIIILFFLFVGTFMDAIPAMILFIPVILPLSINLGISPVLLGMVVIVTLAIGLVTPPYGLCLLIAARIGDMSIERSFGAVIMFIAVVLAVLIFMAFFPDIAFYIPKLFVPSLGI</sequence>
<dbReference type="InterPro" id="IPR010656">
    <property type="entry name" value="DctM"/>
</dbReference>
<keyword evidence="4 7" id="KW-0812">Transmembrane</keyword>
<reference evidence="10 16" key="1">
    <citation type="submission" date="2016-10" db="EMBL/GenBank/DDBJ databases">
        <authorList>
            <person name="Varghese N."/>
            <person name="Submissions S."/>
        </authorList>
    </citation>
    <scope>NUCLEOTIDE SEQUENCE [LARGE SCALE GENOMIC DNA]</scope>
    <source>
        <strain evidence="10 16">WG10</strain>
    </source>
</reference>
<dbReference type="EMBL" id="SOEF01000056">
    <property type="protein sequence ID" value="TDX35900.1"/>
    <property type="molecule type" value="Genomic_DNA"/>
</dbReference>
<feature type="transmembrane region" description="Helical" evidence="7">
    <location>
        <begin position="7"/>
        <end position="38"/>
    </location>
</feature>
<dbReference type="NCBIfam" id="TIGR00786">
    <property type="entry name" value="dctM"/>
    <property type="match status" value="1"/>
</dbReference>
<feature type="domain" description="TRAP C4-dicarboxylate transport system permease DctM subunit" evidence="8">
    <location>
        <begin position="8"/>
        <end position="415"/>
    </location>
</feature>
<dbReference type="Pfam" id="PF06808">
    <property type="entry name" value="DctM"/>
    <property type="match status" value="1"/>
</dbReference>
<evidence type="ECO:0000256" key="6">
    <source>
        <dbReference type="ARBA" id="ARBA00023136"/>
    </source>
</evidence>
<feature type="transmembrane region" description="Helical" evidence="7">
    <location>
        <begin position="271"/>
        <end position="295"/>
    </location>
</feature>
<feature type="transmembrane region" description="Helical" evidence="7">
    <location>
        <begin position="358"/>
        <end position="381"/>
    </location>
</feature>
<evidence type="ECO:0000256" key="7">
    <source>
        <dbReference type="SAM" id="Phobius"/>
    </source>
</evidence>
<keyword evidence="5 7" id="KW-1133">Transmembrane helix</keyword>
<dbReference type="EMBL" id="SOAA01000014">
    <property type="protein sequence ID" value="TDS30717.1"/>
    <property type="molecule type" value="Genomic_DNA"/>
</dbReference>
<dbReference type="GeneID" id="57013993"/>
<feature type="transmembrane region" description="Helical" evidence="7">
    <location>
        <begin position="241"/>
        <end position="259"/>
    </location>
</feature>
<proteinExistence type="predicted"/>
<evidence type="ECO:0000256" key="2">
    <source>
        <dbReference type="ARBA" id="ARBA00022475"/>
    </source>
</evidence>
<evidence type="ECO:0000313" key="10">
    <source>
        <dbReference type="EMBL" id="SDC40809.1"/>
    </source>
</evidence>
<feature type="transmembrane region" description="Helical" evidence="7">
    <location>
        <begin position="393"/>
        <end position="413"/>
    </location>
</feature>
<evidence type="ECO:0000256" key="5">
    <source>
        <dbReference type="ARBA" id="ARBA00022989"/>
    </source>
</evidence>
<gene>
    <name evidence="11" type="ORF">BY453_11460</name>
    <name evidence="12" type="ORF">C7954_1566</name>
    <name evidence="9" type="ORF">C8C78_1042</name>
    <name evidence="10" type="ORF">SAMN04488597_1066</name>
</gene>
<feature type="transmembrane region" description="Helical" evidence="7">
    <location>
        <begin position="333"/>
        <end position="352"/>
    </location>
</feature>
<evidence type="ECO:0000313" key="16">
    <source>
        <dbReference type="Proteomes" id="UP000324896"/>
    </source>
</evidence>
<evidence type="ECO:0000256" key="3">
    <source>
        <dbReference type="ARBA" id="ARBA00022519"/>
    </source>
</evidence>
<dbReference type="AlphaFoldDB" id="A0A1G6LC10"/>
<feature type="transmembrane region" description="Helical" evidence="7">
    <location>
        <begin position="307"/>
        <end position="326"/>
    </location>
</feature>
<feature type="transmembrane region" description="Helical" evidence="7">
    <location>
        <begin position="215"/>
        <end position="235"/>
    </location>
</feature>
<evidence type="ECO:0000256" key="4">
    <source>
        <dbReference type="ARBA" id="ARBA00022692"/>
    </source>
</evidence>
<dbReference type="Proteomes" id="UP000295758">
    <property type="component" value="Unassembled WGS sequence"/>
</dbReference>
<dbReference type="PANTHER" id="PTHR33362:SF2">
    <property type="entry name" value="TRAP TRANSPORTER LARGE PERMEASE PROTEIN"/>
    <property type="match status" value="1"/>
</dbReference>
<dbReference type="Proteomes" id="UP000295472">
    <property type="component" value="Unassembled WGS sequence"/>
</dbReference>
<keyword evidence="3" id="KW-0997">Cell inner membrane</keyword>
<feature type="transmembrane region" description="Helical" evidence="7">
    <location>
        <begin position="50"/>
        <end position="69"/>
    </location>
</feature>
<dbReference type="GO" id="GO:0022857">
    <property type="term" value="F:transmembrane transporter activity"/>
    <property type="evidence" value="ECO:0007669"/>
    <property type="project" value="TreeGrafter"/>
</dbReference>
<evidence type="ECO:0000313" key="15">
    <source>
        <dbReference type="Proteomes" id="UP000295758"/>
    </source>
</evidence>
<dbReference type="EMBL" id="QICM01000004">
    <property type="protein sequence ID" value="PXV68616.1"/>
    <property type="molecule type" value="Genomic_DNA"/>
</dbReference>
<dbReference type="PIRSF" id="PIRSF006066">
    <property type="entry name" value="HI0050"/>
    <property type="match status" value="1"/>
</dbReference>
<accession>A0A1G6LC10</accession>